<organism evidence="1 2">
    <name type="scientific">Thermonema lapsum</name>
    <dbReference type="NCBI Taxonomy" id="28195"/>
    <lineage>
        <taxon>Bacteria</taxon>
        <taxon>Pseudomonadati</taxon>
        <taxon>Bacteroidota</taxon>
        <taxon>Cytophagia</taxon>
        <taxon>Cytophagales</taxon>
        <taxon>Thermonemataceae</taxon>
        <taxon>Thermonema</taxon>
    </lineage>
</organism>
<dbReference type="EMBL" id="JAASRN010000002">
    <property type="protein sequence ID" value="NIK73798.1"/>
    <property type="molecule type" value="Genomic_DNA"/>
</dbReference>
<sequence>MRRFFYILLTNHLLFSILWAGYAQAPLYDLDEDYTHLLRRYELKGKHWDTLWHYSQLPASRQAILNLLQDSSRFTSAADRFNRHYLQKDNWEQSDSLAQLYERKTEQGFWGQFYRQPAALYSARVPSFCVVVNPVLDLQVGKDSRLETWTYQNTRGVRLRGTIDRRLSFFTYLTDTQARYPLYVQEYVDRYRALPHEGYFKDGDRPSPTTYDFLTARGYVVFRLLPSVELQFGHDRNFIGYGKRSLILSDFSAPYTFLKLTTRVWKLQYQNLFAEMVADVSEADGLRPKKYFAFHRLSTHLNPRLEVGLFESVVFGRQGGFELHYLNPIIFYRSVEQHVGSPDNAILGGDFRWMALPRLALYGQVVIDELVVSEIRSGKGWWGNKQAVQLGLHYVDVLGIDNLDLQAEANMVRPYTYTQDALTKAYTHYRQPLAHPAGANFYELLGALRYQPLPRWRFEGQVFYIVKGEDRRGENWGGNILLDNRTRMQEYGNRLAQGVRSTTTLAELRASYQPYQNVFLEASYLWRQFSQETGTRSHTSFVSVGLRVNAARRRADF</sequence>
<accession>A0A846MQ88</accession>
<evidence type="ECO:0000313" key="1">
    <source>
        <dbReference type="EMBL" id="NIK73798.1"/>
    </source>
</evidence>
<dbReference type="RefSeq" id="WP_166919065.1">
    <property type="nucleotide sequence ID" value="NZ_JAASRN010000002.1"/>
</dbReference>
<keyword evidence="2" id="KW-1185">Reference proteome</keyword>
<dbReference type="InterPro" id="IPR038636">
    <property type="entry name" value="Wzi_sf"/>
</dbReference>
<dbReference type="AlphaFoldDB" id="A0A846MQ88"/>
<dbReference type="Proteomes" id="UP000537126">
    <property type="component" value="Unassembled WGS sequence"/>
</dbReference>
<evidence type="ECO:0008006" key="3">
    <source>
        <dbReference type="Google" id="ProtNLM"/>
    </source>
</evidence>
<reference evidence="1 2" key="1">
    <citation type="submission" date="2020-03" db="EMBL/GenBank/DDBJ databases">
        <title>Genomic Encyclopedia of Type Strains, Phase IV (KMG-IV): sequencing the most valuable type-strain genomes for metagenomic binning, comparative biology and taxonomic classification.</title>
        <authorList>
            <person name="Goeker M."/>
        </authorList>
    </citation>
    <scope>NUCLEOTIDE SEQUENCE [LARGE SCALE GENOMIC DNA]</scope>
    <source>
        <strain evidence="1 2">DSM 5718</strain>
    </source>
</reference>
<comment type="caution">
    <text evidence="1">The sequence shown here is derived from an EMBL/GenBank/DDBJ whole genome shotgun (WGS) entry which is preliminary data.</text>
</comment>
<protein>
    <recommendedName>
        <fullName evidence="3">Capsule assembly Wzi family protein</fullName>
    </recommendedName>
</protein>
<gene>
    <name evidence="1" type="ORF">FHS56_001311</name>
</gene>
<dbReference type="Gene3D" id="2.40.160.130">
    <property type="entry name" value="Capsule assembly protein Wzi"/>
    <property type="match status" value="1"/>
</dbReference>
<proteinExistence type="predicted"/>
<name>A0A846MQ88_9BACT</name>
<evidence type="ECO:0000313" key="2">
    <source>
        <dbReference type="Proteomes" id="UP000537126"/>
    </source>
</evidence>